<feature type="compositionally biased region" description="Acidic residues" evidence="1">
    <location>
        <begin position="140"/>
        <end position="151"/>
    </location>
</feature>
<feature type="region of interest" description="Disordered" evidence="1">
    <location>
        <begin position="58"/>
        <end position="166"/>
    </location>
</feature>
<protein>
    <submittedName>
        <fullName evidence="3">G_PROTEIN_RECEP_F1_2 domain-containing protein</fullName>
    </submittedName>
</protein>
<evidence type="ECO:0000313" key="2">
    <source>
        <dbReference type="Proteomes" id="UP000025227"/>
    </source>
</evidence>
<dbReference type="WBParaSite" id="HCON_00137860-00001">
    <property type="protein sequence ID" value="HCON_00137860-00001"/>
    <property type="gene ID" value="HCON_00137860"/>
</dbReference>
<reference evidence="3" key="1">
    <citation type="submission" date="2020-12" db="UniProtKB">
        <authorList>
            <consortium name="WormBaseParasite"/>
        </authorList>
    </citation>
    <scope>IDENTIFICATION</scope>
    <source>
        <strain evidence="3">MHco3</strain>
    </source>
</reference>
<proteinExistence type="predicted"/>
<dbReference type="Proteomes" id="UP000025227">
    <property type="component" value="Unplaced"/>
</dbReference>
<sequence length="166" mass="18111">MEELGQCFCILLNGFQPEQPLLLEAEDLMVFSLYFVNVSVLATNMIFGCFQRAGNPPGSVASVPASKQGKASTVERKSAEGLSKERNIAARENSKQKGRKQKAQSGSNESVKSGEQKRKNQKKPDKPQDGAHPNSAEGGTIEETDGLYEDVELNRGTESVFIPSYK</sequence>
<feature type="compositionally biased region" description="Basic and acidic residues" evidence="1">
    <location>
        <begin position="73"/>
        <end position="95"/>
    </location>
</feature>
<dbReference type="AlphaFoldDB" id="A0A7I4YV08"/>
<evidence type="ECO:0000313" key="3">
    <source>
        <dbReference type="WBParaSite" id="HCON_00137860-00001"/>
    </source>
</evidence>
<name>A0A7I4YV08_HAECO</name>
<feature type="compositionally biased region" description="Basic and acidic residues" evidence="1">
    <location>
        <begin position="112"/>
        <end position="129"/>
    </location>
</feature>
<evidence type="ECO:0000256" key="1">
    <source>
        <dbReference type="SAM" id="MobiDB-lite"/>
    </source>
</evidence>
<organism evidence="2 3">
    <name type="scientific">Haemonchus contortus</name>
    <name type="common">Barber pole worm</name>
    <dbReference type="NCBI Taxonomy" id="6289"/>
    <lineage>
        <taxon>Eukaryota</taxon>
        <taxon>Metazoa</taxon>
        <taxon>Ecdysozoa</taxon>
        <taxon>Nematoda</taxon>
        <taxon>Chromadorea</taxon>
        <taxon>Rhabditida</taxon>
        <taxon>Rhabditina</taxon>
        <taxon>Rhabditomorpha</taxon>
        <taxon>Strongyloidea</taxon>
        <taxon>Trichostrongylidae</taxon>
        <taxon>Haemonchus</taxon>
    </lineage>
</organism>
<accession>A0A7I4YV08</accession>
<keyword evidence="2" id="KW-1185">Reference proteome</keyword>